<dbReference type="SUPFAM" id="SSF54427">
    <property type="entry name" value="NTF2-like"/>
    <property type="match status" value="4"/>
</dbReference>
<dbReference type="PANTHER" id="PTHR34003">
    <property type="entry name" value="BLL2395 PROTEIN"/>
    <property type="match status" value="1"/>
</dbReference>
<dbReference type="RefSeq" id="XP_635685.1">
    <property type="nucleotide sequence ID" value="XM_630593.1"/>
</dbReference>
<dbReference type="eggNOG" id="ENOG502RENX">
    <property type="taxonomic scope" value="Eukaryota"/>
</dbReference>
<dbReference type="PANTHER" id="PTHR34003:SF2">
    <property type="entry name" value="SNOAL-LIKE DOMAIN-CONTAINING PROTEIN"/>
    <property type="match status" value="1"/>
</dbReference>
<evidence type="ECO:0008006" key="4">
    <source>
        <dbReference type="Google" id="ProtNLM"/>
    </source>
</evidence>
<proteinExistence type="predicted"/>
<feature type="region of interest" description="Disordered" evidence="1">
    <location>
        <begin position="1"/>
        <end position="73"/>
    </location>
</feature>
<dbReference type="Proteomes" id="UP000002195">
    <property type="component" value="Unassembled WGS sequence"/>
</dbReference>
<feature type="region of interest" description="Disordered" evidence="1">
    <location>
        <begin position="326"/>
        <end position="345"/>
    </location>
</feature>
<dbReference type="PaxDb" id="44689-DDB0188987"/>
<reference evidence="2 3" key="1">
    <citation type="journal article" date="2005" name="Nature">
        <title>The genome of the social amoeba Dictyostelium discoideum.</title>
        <authorList>
            <consortium name="The Dictyostelium discoideum Sequencing Consortium"/>
            <person name="Eichinger L."/>
            <person name="Pachebat J.A."/>
            <person name="Glockner G."/>
            <person name="Rajandream M.A."/>
            <person name="Sucgang R."/>
            <person name="Berriman M."/>
            <person name="Song J."/>
            <person name="Olsen R."/>
            <person name="Szafranski K."/>
            <person name="Xu Q."/>
            <person name="Tunggal B."/>
            <person name="Kummerfeld S."/>
            <person name="Madera M."/>
            <person name="Konfortov B.A."/>
            <person name="Rivero F."/>
            <person name="Bankier A.T."/>
            <person name="Lehmann R."/>
            <person name="Hamlin N."/>
            <person name="Davies R."/>
            <person name="Gaudet P."/>
            <person name="Fey P."/>
            <person name="Pilcher K."/>
            <person name="Chen G."/>
            <person name="Saunders D."/>
            <person name="Sodergren E."/>
            <person name="Davis P."/>
            <person name="Kerhornou A."/>
            <person name="Nie X."/>
            <person name="Hall N."/>
            <person name="Anjard C."/>
            <person name="Hemphill L."/>
            <person name="Bason N."/>
            <person name="Farbrother P."/>
            <person name="Desany B."/>
            <person name="Just E."/>
            <person name="Morio T."/>
            <person name="Rost R."/>
            <person name="Churcher C."/>
            <person name="Cooper J."/>
            <person name="Haydock S."/>
            <person name="van Driessche N."/>
            <person name="Cronin A."/>
            <person name="Goodhead I."/>
            <person name="Muzny D."/>
            <person name="Mourier T."/>
            <person name="Pain A."/>
            <person name="Lu M."/>
            <person name="Harper D."/>
            <person name="Lindsay R."/>
            <person name="Hauser H."/>
            <person name="James K."/>
            <person name="Quiles M."/>
            <person name="Madan Babu M."/>
            <person name="Saito T."/>
            <person name="Buchrieser C."/>
            <person name="Wardroper A."/>
            <person name="Felder M."/>
            <person name="Thangavelu M."/>
            <person name="Johnson D."/>
            <person name="Knights A."/>
            <person name="Loulseged H."/>
            <person name="Mungall K."/>
            <person name="Oliver K."/>
            <person name="Price C."/>
            <person name="Quail M.A."/>
            <person name="Urushihara H."/>
            <person name="Hernandez J."/>
            <person name="Rabbinowitsch E."/>
            <person name="Steffen D."/>
            <person name="Sanders M."/>
            <person name="Ma J."/>
            <person name="Kohara Y."/>
            <person name="Sharp S."/>
            <person name="Simmonds M."/>
            <person name="Spiegler S."/>
            <person name="Tivey A."/>
            <person name="Sugano S."/>
            <person name="White B."/>
            <person name="Walker D."/>
            <person name="Woodward J."/>
            <person name="Winckler T."/>
            <person name="Tanaka Y."/>
            <person name="Shaulsky G."/>
            <person name="Schleicher M."/>
            <person name="Weinstock G."/>
            <person name="Rosenthal A."/>
            <person name="Cox E.C."/>
            <person name="Chisholm R.L."/>
            <person name="Gibbs R."/>
            <person name="Loomis W.F."/>
            <person name="Platzer M."/>
            <person name="Kay R.R."/>
            <person name="Williams J."/>
            <person name="Dear P.H."/>
            <person name="Noegel A.A."/>
            <person name="Barrell B."/>
            <person name="Kuspa A."/>
        </authorList>
    </citation>
    <scope>NUCLEOTIDE SEQUENCE [LARGE SCALE GENOMIC DNA]</scope>
    <source>
        <strain evidence="2 3">AX4</strain>
    </source>
</reference>
<name>Q54FT2_DICDI</name>
<dbReference type="HOGENOM" id="CLU_440353_0_0_1"/>
<feature type="compositionally biased region" description="Low complexity" evidence="1">
    <location>
        <begin position="192"/>
        <end position="208"/>
    </location>
</feature>
<dbReference type="OMA" id="HDEIVMF"/>
<dbReference type="EMBL" id="AAFI02000164">
    <property type="protein sequence ID" value="EAL62162.1"/>
    <property type="molecule type" value="Genomic_DNA"/>
</dbReference>
<evidence type="ECO:0000256" key="1">
    <source>
        <dbReference type="SAM" id="MobiDB-lite"/>
    </source>
</evidence>
<dbReference type="KEGG" id="ddi:DDB_G0290603"/>
<evidence type="ECO:0000313" key="2">
    <source>
        <dbReference type="EMBL" id="EAL62162.1"/>
    </source>
</evidence>
<dbReference type="GlyGen" id="Q54FT2">
    <property type="glycosylation" value="3 sites"/>
</dbReference>
<feature type="compositionally biased region" description="Low complexity" evidence="1">
    <location>
        <begin position="25"/>
        <end position="73"/>
    </location>
</feature>
<dbReference type="VEuPathDB" id="AmoebaDB:DDB_G0290603"/>
<dbReference type="InParanoid" id="Q54FT2"/>
<keyword evidence="3" id="KW-1185">Reference proteome</keyword>
<feature type="region of interest" description="Disordered" evidence="1">
    <location>
        <begin position="189"/>
        <end position="214"/>
    </location>
</feature>
<comment type="caution">
    <text evidence="2">The sequence shown here is derived from an EMBL/GenBank/DDBJ whole genome shotgun (WGS) entry which is preliminary data.</text>
</comment>
<dbReference type="FunCoup" id="Q54FT2">
    <property type="interactions" value="877"/>
</dbReference>
<dbReference type="GeneID" id="8627756"/>
<dbReference type="dictyBase" id="DDB_G0290603"/>
<organism evidence="2 3">
    <name type="scientific">Dictyostelium discoideum</name>
    <name type="common">Social amoeba</name>
    <dbReference type="NCBI Taxonomy" id="44689"/>
    <lineage>
        <taxon>Eukaryota</taxon>
        <taxon>Amoebozoa</taxon>
        <taxon>Evosea</taxon>
        <taxon>Eumycetozoa</taxon>
        <taxon>Dictyostelia</taxon>
        <taxon>Dictyosteliales</taxon>
        <taxon>Dictyosteliaceae</taxon>
        <taxon>Dictyostelium</taxon>
    </lineage>
</organism>
<dbReference type="InterPro" id="IPR032710">
    <property type="entry name" value="NTF2-like_dom_sf"/>
</dbReference>
<evidence type="ECO:0000313" key="3">
    <source>
        <dbReference type="Proteomes" id="UP000002195"/>
    </source>
</evidence>
<dbReference type="SMR" id="Q54FT2"/>
<dbReference type="AlphaFoldDB" id="Q54FT2"/>
<dbReference type="Gene3D" id="3.10.450.50">
    <property type="match status" value="4"/>
</dbReference>
<accession>Q54FT2</accession>
<sequence length="621" mass="69455">MFKKFKKVLGLGKSKKSKDNKKSTEPVAAPTTEPTTTTPVPTTEATTTTIVATETSPNTNNTTTTATSTPTTTTTHDIRANLEAIIKGIQDNKILEVFEKYYHDEIVMFENGDSTNRVGKEANRKAEEAFVSNATIHEAKVLKTIVDGDNTAYEMFMDFTYGGHRVQKTQWCFQQWSNGLVIKEEFNENKGPAPAATPAPATTTSTTEETTKTHDIRANLEAVIKGIQDNKILEVFEKYYHDEIVMFENGDSTNRVGKEANRKAEEAFVSNATIHEAKVLKTIVDGDNTAYEMFMDFTYGGHRVQKTQWCFQQWSNGLIIKEEFNENKGPAPAATPTPATEETKVEEAAAVVVPPVTHDIRANLDSIIKGIQEGRILEVFDKYYHDEIVMFENGDSTNRVGKEANRKAEESFVNNATIHEAKVLKTIVDGDNTAYEMFMDFTYGGHRVQKTQWAFQQWSNGLVIKEEFNENKGPAPASASATTEETKVEEAAAVVVASEQTTTEETTKTHDIRANLEAVIKGIQDNKILEVFEKYYHDEIVMFEKGDSTNRVGKAANRAAEEAFVSNATIHEAKVLKTIVDGENSAYEMFMDFTYGGNRVQKTQWAFQQWSNGLIIKEEFN</sequence>
<gene>
    <name evidence="2" type="ORF">DDB_G0290603</name>
</gene>
<feature type="compositionally biased region" description="Basic residues" evidence="1">
    <location>
        <begin position="1"/>
        <end position="19"/>
    </location>
</feature>
<protein>
    <recommendedName>
        <fullName evidence="4">SnoaL-like domain-containing protein</fullName>
    </recommendedName>
</protein>
<feature type="compositionally biased region" description="Low complexity" evidence="1">
    <location>
        <begin position="330"/>
        <end position="340"/>
    </location>
</feature>